<keyword evidence="2" id="KW-1185">Reference proteome</keyword>
<name>A0A1T4PTP2_9HYPH</name>
<dbReference type="RefSeq" id="WP_085934613.1">
    <property type="nucleotide sequence ID" value="NZ_FUWJ01000002.1"/>
</dbReference>
<reference evidence="2" key="1">
    <citation type="submission" date="2017-02" db="EMBL/GenBank/DDBJ databases">
        <authorList>
            <person name="Varghese N."/>
            <person name="Submissions S."/>
        </authorList>
    </citation>
    <scope>NUCLEOTIDE SEQUENCE [LARGE SCALE GENOMIC DNA]</scope>
    <source>
        <strain evidence="2">ATCC 27094</strain>
    </source>
</reference>
<proteinExistence type="predicted"/>
<dbReference type="PROSITE" id="PS51257">
    <property type="entry name" value="PROKAR_LIPOPROTEIN"/>
    <property type="match status" value="1"/>
</dbReference>
<evidence type="ECO:0000313" key="1">
    <source>
        <dbReference type="EMBL" id="SJZ94278.1"/>
    </source>
</evidence>
<organism evidence="1 2">
    <name type="scientific">Enhydrobacter aerosaccus</name>
    <dbReference type="NCBI Taxonomy" id="225324"/>
    <lineage>
        <taxon>Bacteria</taxon>
        <taxon>Pseudomonadati</taxon>
        <taxon>Pseudomonadota</taxon>
        <taxon>Alphaproteobacteria</taxon>
        <taxon>Hyphomicrobiales</taxon>
        <taxon>Enhydrobacter</taxon>
    </lineage>
</organism>
<protein>
    <recommendedName>
        <fullName evidence="3">SmpA / OmlA family protein</fullName>
    </recommendedName>
</protein>
<evidence type="ECO:0008006" key="3">
    <source>
        <dbReference type="Google" id="ProtNLM"/>
    </source>
</evidence>
<dbReference type="EMBL" id="FUWJ01000002">
    <property type="protein sequence ID" value="SJZ94278.1"/>
    <property type="molecule type" value="Genomic_DNA"/>
</dbReference>
<evidence type="ECO:0000313" key="2">
    <source>
        <dbReference type="Proteomes" id="UP000190092"/>
    </source>
</evidence>
<dbReference type="OrthoDB" id="8456317at2"/>
<dbReference type="Proteomes" id="UP000190092">
    <property type="component" value="Unassembled WGS sequence"/>
</dbReference>
<dbReference type="STRING" id="225324.SAMN02745126_02982"/>
<accession>A0A1T4PTP2</accession>
<dbReference type="AlphaFoldDB" id="A0A1T4PTP2"/>
<sequence length="125" mass="13613">MKPAFWPLAAACLLLGGCVSDSDPHYSLSGGEQGIFRSANAGRPIPVSEIKGMDEAQLRARFGAPLLDRKDGTARVLRYQSDACSLFVYMAKDRVDYVDAYDPKLRPLMNVNECAGSVAAQRRTS</sequence>
<gene>
    <name evidence="1" type="ORF">SAMN02745126_02982</name>
</gene>